<dbReference type="Pfam" id="PF20463">
    <property type="entry name" value="PDH_C"/>
    <property type="match status" value="1"/>
</dbReference>
<dbReference type="HOGENOM" id="CLU_055968_0_1_0"/>
<dbReference type="InterPro" id="IPR046826">
    <property type="entry name" value="PDH_N"/>
</dbReference>
<dbReference type="Pfam" id="PF02153">
    <property type="entry name" value="PDH_N"/>
    <property type="match status" value="1"/>
</dbReference>
<evidence type="ECO:0000256" key="1">
    <source>
        <dbReference type="ARBA" id="ARBA00023002"/>
    </source>
</evidence>
<name>E8R1H5_ISOPI</name>
<dbReference type="InterPro" id="IPR050812">
    <property type="entry name" value="Preph/Arog_dehydrog"/>
</dbReference>
<dbReference type="STRING" id="575540.Isop_1810"/>
<evidence type="ECO:0000313" key="4">
    <source>
        <dbReference type="EMBL" id="ADV62392.1"/>
    </source>
</evidence>
<dbReference type="Gene3D" id="3.40.50.720">
    <property type="entry name" value="NAD(P)-binding Rossmann-like Domain"/>
    <property type="match status" value="1"/>
</dbReference>
<dbReference type="GO" id="GO:0008977">
    <property type="term" value="F:prephenate dehydrogenase (NAD+) activity"/>
    <property type="evidence" value="ECO:0007669"/>
    <property type="project" value="InterPro"/>
</dbReference>
<keyword evidence="1" id="KW-0560">Oxidoreductase</keyword>
<keyword evidence="2" id="KW-0472">Membrane</keyword>
<dbReference type="InParanoid" id="E8R1H5"/>
<dbReference type="Gene3D" id="1.10.3660.10">
    <property type="entry name" value="6-phosphogluconate dehydrogenase C-terminal like domain"/>
    <property type="match status" value="1"/>
</dbReference>
<dbReference type="AlphaFoldDB" id="E8R1H5"/>
<evidence type="ECO:0000256" key="2">
    <source>
        <dbReference type="SAM" id="Phobius"/>
    </source>
</evidence>
<dbReference type="EMBL" id="CP002353">
    <property type="protein sequence ID" value="ADV62392.1"/>
    <property type="molecule type" value="Genomic_DNA"/>
</dbReference>
<feature type="domain" description="Prephenate/arogenate dehydrogenase" evidence="3">
    <location>
        <begin position="26"/>
        <end position="320"/>
    </location>
</feature>
<protein>
    <submittedName>
        <fullName evidence="4">Prephenate dehydrogenase</fullName>
    </submittedName>
</protein>
<dbReference type="SUPFAM" id="SSF51735">
    <property type="entry name" value="NAD(P)-binding Rossmann-fold domains"/>
    <property type="match status" value="1"/>
</dbReference>
<dbReference type="PROSITE" id="PS51176">
    <property type="entry name" value="PDH_ADH"/>
    <property type="match status" value="1"/>
</dbReference>
<keyword evidence="2" id="KW-1133">Transmembrane helix</keyword>
<reference evidence="4 5" key="2">
    <citation type="journal article" date="2011" name="Stand. Genomic Sci.">
        <title>Complete genome sequence of Isosphaera pallida type strain (IS1B).</title>
        <authorList>
            <consortium name="US DOE Joint Genome Institute (JGI-PGF)"/>
            <person name="Goker M."/>
            <person name="Cleland D."/>
            <person name="Saunders E."/>
            <person name="Lapidus A."/>
            <person name="Nolan M."/>
            <person name="Lucas S."/>
            <person name="Hammon N."/>
            <person name="Deshpande S."/>
            <person name="Cheng J.F."/>
            <person name="Tapia R."/>
            <person name="Han C."/>
            <person name="Goodwin L."/>
            <person name="Pitluck S."/>
            <person name="Liolios K."/>
            <person name="Pagani I."/>
            <person name="Ivanova N."/>
            <person name="Mavromatis K."/>
            <person name="Pati A."/>
            <person name="Chen A."/>
            <person name="Palaniappan K."/>
            <person name="Land M."/>
            <person name="Hauser L."/>
            <person name="Chang Y.J."/>
            <person name="Jeffries C.D."/>
            <person name="Detter J.C."/>
            <person name="Beck B."/>
            <person name="Woyke T."/>
            <person name="Bristow J."/>
            <person name="Eisen J.A."/>
            <person name="Markowitz V."/>
            <person name="Hugenholtz P."/>
            <person name="Kyrpides N.C."/>
            <person name="Klenk H.P."/>
        </authorList>
    </citation>
    <scope>NUCLEOTIDE SEQUENCE [LARGE SCALE GENOMIC DNA]</scope>
    <source>
        <strain evidence="5">ATCC 43644 / DSM 9630 / IS1B</strain>
    </source>
</reference>
<dbReference type="GO" id="GO:0070403">
    <property type="term" value="F:NAD+ binding"/>
    <property type="evidence" value="ECO:0007669"/>
    <property type="project" value="InterPro"/>
</dbReference>
<dbReference type="GO" id="GO:0006571">
    <property type="term" value="P:tyrosine biosynthetic process"/>
    <property type="evidence" value="ECO:0007669"/>
    <property type="project" value="InterPro"/>
</dbReference>
<dbReference type="RefSeq" id="WP_013564680.1">
    <property type="nucleotide sequence ID" value="NC_014962.1"/>
</dbReference>
<dbReference type="InterPro" id="IPR036291">
    <property type="entry name" value="NAD(P)-bd_dom_sf"/>
</dbReference>
<dbReference type="InterPro" id="IPR008927">
    <property type="entry name" value="6-PGluconate_DH-like_C_sf"/>
</dbReference>
<evidence type="ECO:0000313" key="5">
    <source>
        <dbReference type="Proteomes" id="UP000008631"/>
    </source>
</evidence>
<sequence length="321" mass="34073">MIELPSDPPPSTATAQTAPQPHIAAPVVTIVGVGLIGGSIGLGLKRAGWRGTILGVGRDPQCLQNARRRGAIDQAVPTLARAAAVSDLVVVCTPVDRIAANVAEALAHGPDHLAVTDAGSVKAAILRDLRLMGETAGPRSRNDASAPSRFVAAHPLAGSELAGVEHARDDLFLGRVCVLTPSPVTDPDALERVSAFWTTLGCRLVSLDPEEHDRVLALTSHLPHLIASALAGCITPRDQDFAAGAYRDLTRVAAADAGLWRAILQANRAALDRALDLFRARLDQLRAALDDHPSATRFEHLWNEAAQRRRDWTFDPPGQPD</sequence>
<dbReference type="PANTHER" id="PTHR21363:SF0">
    <property type="entry name" value="PREPHENATE DEHYDROGENASE [NADP(+)]"/>
    <property type="match status" value="1"/>
</dbReference>
<dbReference type="SUPFAM" id="SSF48179">
    <property type="entry name" value="6-phosphogluconate dehydrogenase C-terminal domain-like"/>
    <property type="match status" value="1"/>
</dbReference>
<dbReference type="InterPro" id="IPR046825">
    <property type="entry name" value="PDH_C"/>
</dbReference>
<dbReference type="InterPro" id="IPR003099">
    <property type="entry name" value="Prephen_DH"/>
</dbReference>
<dbReference type="PANTHER" id="PTHR21363">
    <property type="entry name" value="PREPHENATE DEHYDROGENASE"/>
    <property type="match status" value="1"/>
</dbReference>
<keyword evidence="5" id="KW-1185">Reference proteome</keyword>
<dbReference type="Proteomes" id="UP000008631">
    <property type="component" value="Chromosome"/>
</dbReference>
<accession>E8R1H5</accession>
<dbReference type="KEGG" id="ipa:Isop_1810"/>
<gene>
    <name evidence="4" type="ordered locus">Isop_1810</name>
</gene>
<dbReference type="eggNOG" id="COG0287">
    <property type="taxonomic scope" value="Bacteria"/>
</dbReference>
<reference key="1">
    <citation type="submission" date="2010-11" db="EMBL/GenBank/DDBJ databases">
        <title>The complete sequence of chromosome of Isophaera pallida ATCC 43644.</title>
        <authorList>
            <consortium name="US DOE Joint Genome Institute (JGI-PGF)"/>
            <person name="Lucas S."/>
            <person name="Copeland A."/>
            <person name="Lapidus A."/>
            <person name="Bruce D."/>
            <person name="Goodwin L."/>
            <person name="Pitluck S."/>
            <person name="Kyrpides N."/>
            <person name="Mavromatis K."/>
            <person name="Pagani I."/>
            <person name="Ivanova N."/>
            <person name="Saunders E."/>
            <person name="Brettin T."/>
            <person name="Detter J.C."/>
            <person name="Han C."/>
            <person name="Tapia R."/>
            <person name="Land M."/>
            <person name="Hauser L."/>
            <person name="Markowitz V."/>
            <person name="Cheng J.-F."/>
            <person name="Hugenholtz P."/>
            <person name="Woyke T."/>
            <person name="Wu D."/>
            <person name="Eisen J.A."/>
        </authorList>
    </citation>
    <scope>NUCLEOTIDE SEQUENCE</scope>
    <source>
        <strain>ATCC 43644</strain>
    </source>
</reference>
<organism evidence="4 5">
    <name type="scientific">Isosphaera pallida (strain ATCC 43644 / DSM 9630 / IS1B)</name>
    <dbReference type="NCBI Taxonomy" id="575540"/>
    <lineage>
        <taxon>Bacteria</taxon>
        <taxon>Pseudomonadati</taxon>
        <taxon>Planctomycetota</taxon>
        <taxon>Planctomycetia</taxon>
        <taxon>Isosphaerales</taxon>
        <taxon>Isosphaeraceae</taxon>
        <taxon>Isosphaera</taxon>
    </lineage>
</organism>
<proteinExistence type="predicted"/>
<feature type="transmembrane region" description="Helical" evidence="2">
    <location>
        <begin position="23"/>
        <end position="44"/>
    </location>
</feature>
<evidence type="ECO:0000259" key="3">
    <source>
        <dbReference type="PROSITE" id="PS51176"/>
    </source>
</evidence>
<keyword evidence="2" id="KW-0812">Transmembrane</keyword>
<dbReference type="GO" id="GO:0004665">
    <property type="term" value="F:prephenate dehydrogenase (NADP+) activity"/>
    <property type="evidence" value="ECO:0007669"/>
    <property type="project" value="InterPro"/>
</dbReference>
<dbReference type="FunFam" id="3.40.50.720:FF:000208">
    <property type="entry name" value="Prephenate dehydrogenase"/>
    <property type="match status" value="1"/>
</dbReference>